<evidence type="ECO:0000313" key="1">
    <source>
        <dbReference type="EMBL" id="KAF2891309.1"/>
    </source>
</evidence>
<dbReference type="AlphaFoldDB" id="A0A8K0CPP8"/>
<feature type="non-terminal residue" evidence="1">
    <location>
        <position position="59"/>
    </location>
</feature>
<keyword evidence="2" id="KW-1185">Reference proteome</keyword>
<comment type="caution">
    <text evidence="1">The sequence shown here is derived from an EMBL/GenBank/DDBJ whole genome shotgun (WGS) entry which is preliminary data.</text>
</comment>
<gene>
    <name evidence="1" type="ORF">ILUMI_14864</name>
</gene>
<protein>
    <submittedName>
        <fullName evidence="1">Uncharacterized protein</fullName>
    </submittedName>
</protein>
<organism evidence="1 2">
    <name type="scientific">Ignelater luminosus</name>
    <name type="common">Cucubano</name>
    <name type="synonym">Pyrophorus luminosus</name>
    <dbReference type="NCBI Taxonomy" id="2038154"/>
    <lineage>
        <taxon>Eukaryota</taxon>
        <taxon>Metazoa</taxon>
        <taxon>Ecdysozoa</taxon>
        <taxon>Arthropoda</taxon>
        <taxon>Hexapoda</taxon>
        <taxon>Insecta</taxon>
        <taxon>Pterygota</taxon>
        <taxon>Neoptera</taxon>
        <taxon>Endopterygota</taxon>
        <taxon>Coleoptera</taxon>
        <taxon>Polyphaga</taxon>
        <taxon>Elateriformia</taxon>
        <taxon>Elateroidea</taxon>
        <taxon>Elateridae</taxon>
        <taxon>Agrypninae</taxon>
        <taxon>Pyrophorini</taxon>
        <taxon>Ignelater</taxon>
    </lineage>
</organism>
<proteinExistence type="predicted"/>
<reference evidence="1" key="1">
    <citation type="submission" date="2019-08" db="EMBL/GenBank/DDBJ databases">
        <title>The genome of the North American firefly Photinus pyralis.</title>
        <authorList>
            <consortium name="Photinus pyralis genome working group"/>
            <person name="Fallon T.R."/>
            <person name="Sander Lower S.E."/>
            <person name="Weng J.-K."/>
        </authorList>
    </citation>
    <scope>NUCLEOTIDE SEQUENCE</scope>
    <source>
        <strain evidence="1">TRF0915ILg1</strain>
        <tissue evidence="1">Whole body</tissue>
    </source>
</reference>
<name>A0A8K0CPP8_IGNLU</name>
<accession>A0A8K0CPP8</accession>
<evidence type="ECO:0000313" key="2">
    <source>
        <dbReference type="Proteomes" id="UP000801492"/>
    </source>
</evidence>
<dbReference type="EMBL" id="VTPC01034556">
    <property type="protein sequence ID" value="KAF2891309.1"/>
    <property type="molecule type" value="Genomic_DNA"/>
</dbReference>
<dbReference type="Proteomes" id="UP000801492">
    <property type="component" value="Unassembled WGS sequence"/>
</dbReference>
<sequence>MDDIGPVILDDEIIARMKDMKDGKTAEVDNIPVDLLKCLKEEGLRENCLVQWSEEFMKT</sequence>